<dbReference type="Proteomes" id="UP000095280">
    <property type="component" value="Unplaced"/>
</dbReference>
<reference evidence="2" key="1">
    <citation type="submission" date="2016-11" db="UniProtKB">
        <authorList>
            <consortium name="WormBaseParasite"/>
        </authorList>
    </citation>
    <scope>IDENTIFICATION</scope>
</reference>
<dbReference type="WBParaSite" id="maker-unitig_42757-snap-gene-0.1-mRNA-1">
    <property type="protein sequence ID" value="maker-unitig_42757-snap-gene-0.1-mRNA-1"/>
    <property type="gene ID" value="maker-unitig_42757-snap-gene-0.1"/>
</dbReference>
<protein>
    <submittedName>
        <fullName evidence="2">BTB domain-containing protein</fullName>
    </submittedName>
</protein>
<organism evidence="1 2">
    <name type="scientific">Macrostomum lignano</name>
    <dbReference type="NCBI Taxonomy" id="282301"/>
    <lineage>
        <taxon>Eukaryota</taxon>
        <taxon>Metazoa</taxon>
        <taxon>Spiralia</taxon>
        <taxon>Lophotrochozoa</taxon>
        <taxon>Platyhelminthes</taxon>
        <taxon>Rhabditophora</taxon>
        <taxon>Macrostomorpha</taxon>
        <taxon>Macrostomida</taxon>
        <taxon>Macrostomidae</taxon>
        <taxon>Macrostomum</taxon>
    </lineage>
</organism>
<proteinExistence type="predicted"/>
<name>A0A1I8FP41_9PLAT</name>
<sequence>PHASLPPVRSVPTAYAALKLCRRAQLSGSPHPVSVQLPQIIDRPACWCRSALLKGRRTRAPVHRAFVPASSGATVGRSASLAVVRELNSTGRDCDSDLELSWARCDSSEGGRRGDWLVGWSGRRLGAHRRILHTCDRILR</sequence>
<accession>A0A1I8FP41</accession>
<evidence type="ECO:0000313" key="1">
    <source>
        <dbReference type="Proteomes" id="UP000095280"/>
    </source>
</evidence>
<dbReference type="AlphaFoldDB" id="A0A1I8FP41"/>
<keyword evidence="1" id="KW-1185">Reference proteome</keyword>
<evidence type="ECO:0000313" key="2">
    <source>
        <dbReference type="WBParaSite" id="maker-unitig_42757-snap-gene-0.1-mRNA-1"/>
    </source>
</evidence>